<reference evidence="1 2" key="1">
    <citation type="journal article" date="2008" name="Proc. Natl. Acad. Sci. U.S.A.">
        <title>Niche adaptation and genome expansion in the chlorophyll d-producing cyanobacterium Acaryochloris marina.</title>
        <authorList>
            <person name="Swingley W.D."/>
            <person name="Chen M."/>
            <person name="Cheung P.C."/>
            <person name="Conrad A.L."/>
            <person name="Dejesa L.C."/>
            <person name="Hao J."/>
            <person name="Honchak B.M."/>
            <person name="Karbach L.E."/>
            <person name="Kurdoglu A."/>
            <person name="Lahiri S."/>
            <person name="Mastrian S.D."/>
            <person name="Miyashita H."/>
            <person name="Page L."/>
            <person name="Ramakrishna P."/>
            <person name="Satoh S."/>
            <person name="Sattley W.M."/>
            <person name="Shimada Y."/>
            <person name="Taylor H.L."/>
            <person name="Tomo T."/>
            <person name="Tsuchiya T."/>
            <person name="Wang Z.T."/>
            <person name="Raymond J."/>
            <person name="Mimuro M."/>
            <person name="Blankenship R.E."/>
            <person name="Touchman J.W."/>
        </authorList>
    </citation>
    <scope>NUCLEOTIDE SEQUENCE [LARGE SCALE GENOMIC DNA]</scope>
    <source>
        <strain evidence="2">MBIC 11017</strain>
    </source>
</reference>
<dbReference type="InterPro" id="IPR029063">
    <property type="entry name" value="SAM-dependent_MTases_sf"/>
</dbReference>
<dbReference type="PANTHER" id="PTHR43861">
    <property type="entry name" value="TRANS-ACONITATE 2-METHYLTRANSFERASE-RELATED"/>
    <property type="match status" value="1"/>
</dbReference>
<dbReference type="EMBL" id="CP000828">
    <property type="protein sequence ID" value="ABW30720.1"/>
    <property type="molecule type" value="Genomic_DNA"/>
</dbReference>
<dbReference type="AlphaFoldDB" id="B0BZH5"/>
<dbReference type="STRING" id="329726.AM1_5775"/>
<dbReference type="Gene3D" id="3.40.50.150">
    <property type="entry name" value="Vaccinia Virus protein VP39"/>
    <property type="match status" value="1"/>
</dbReference>
<keyword evidence="2" id="KW-1185">Reference proteome</keyword>
<organism evidence="1 2">
    <name type="scientific">Acaryochloris marina (strain MBIC 11017)</name>
    <dbReference type="NCBI Taxonomy" id="329726"/>
    <lineage>
        <taxon>Bacteria</taxon>
        <taxon>Bacillati</taxon>
        <taxon>Cyanobacteriota</taxon>
        <taxon>Cyanophyceae</taxon>
        <taxon>Acaryochloridales</taxon>
        <taxon>Acaryochloridaceae</taxon>
        <taxon>Acaryochloris</taxon>
    </lineage>
</organism>
<dbReference type="RefSeq" id="WP_012165934.1">
    <property type="nucleotide sequence ID" value="NC_009925.1"/>
</dbReference>
<protein>
    <recommendedName>
        <fullName evidence="3">Methyltransferase type 11 domain-containing protein</fullName>
    </recommendedName>
</protein>
<dbReference type="eggNOG" id="COG2230">
    <property type="taxonomic scope" value="Bacteria"/>
</dbReference>
<dbReference type="SUPFAM" id="SSF53335">
    <property type="entry name" value="S-adenosyl-L-methionine-dependent methyltransferases"/>
    <property type="match status" value="1"/>
</dbReference>
<dbReference type="HOGENOM" id="CLU_948706_0_0_3"/>
<proteinExistence type="predicted"/>
<dbReference type="OrthoDB" id="9797252at2"/>
<evidence type="ECO:0000313" key="1">
    <source>
        <dbReference type="EMBL" id="ABW30720.1"/>
    </source>
</evidence>
<name>B0BZH5_ACAM1</name>
<dbReference type="Pfam" id="PF13489">
    <property type="entry name" value="Methyltransf_23"/>
    <property type="match status" value="1"/>
</dbReference>
<dbReference type="Proteomes" id="UP000000268">
    <property type="component" value="Chromosome"/>
</dbReference>
<gene>
    <name evidence="1" type="ordered locus">AM1_5775</name>
</gene>
<sequence>MNTLILIAKTLKQSFIFSNAEQLWQANQKNFWLPLNKFQKLYLGSYIILQDYVSGTFPPTFSDQTKAYEAEEKFFFSLPGVDSKEALESDLRKPFWLGNERYIRYFLELCEALKTCDIRPSQTILELGAGSGWMSEFLAMMNFKAIATTIGQSSVEQIFQRVKGLEVKGLGDNLKGFQSPMESIHLGLQREGEPPVDAIFVFEALHHAYNWKETFNSVYESLKPGGWFLICREPNLLHTFISYRVAKLSNTHEIGMSRSEMVKVLSEVGFQKIMILKNRCHFFIMPHWIAVQK</sequence>
<dbReference type="KEGG" id="amr:AM1_5775"/>
<accession>B0BZH5</accession>
<evidence type="ECO:0008006" key="3">
    <source>
        <dbReference type="Google" id="ProtNLM"/>
    </source>
</evidence>
<dbReference type="CDD" id="cd02440">
    <property type="entry name" value="AdoMet_MTases"/>
    <property type="match status" value="1"/>
</dbReference>
<evidence type="ECO:0000313" key="2">
    <source>
        <dbReference type="Proteomes" id="UP000000268"/>
    </source>
</evidence>